<proteinExistence type="predicted"/>
<feature type="chain" id="PRO_5014116719" evidence="1">
    <location>
        <begin position="26"/>
        <end position="65"/>
    </location>
</feature>
<keyword evidence="4" id="KW-1185">Reference proteome</keyword>
<dbReference type="InterPro" id="IPR041630">
    <property type="entry name" value="EpCAM_N"/>
</dbReference>
<evidence type="ECO:0000259" key="2">
    <source>
        <dbReference type="Pfam" id="PF18635"/>
    </source>
</evidence>
<evidence type="ECO:0000313" key="3">
    <source>
        <dbReference type="EMBL" id="PKK27170.1"/>
    </source>
</evidence>
<comment type="caution">
    <text evidence="3">The sequence shown here is derived from an EMBL/GenBank/DDBJ whole genome shotgun (WGS) entry which is preliminary data.</text>
</comment>
<accession>A0A2I0MBW1</accession>
<dbReference type="InParanoid" id="A0A2I0MBW1"/>
<dbReference type="EMBL" id="AKCR02000021">
    <property type="protein sequence ID" value="PKK27170.1"/>
    <property type="molecule type" value="Genomic_DNA"/>
</dbReference>
<dbReference type="Pfam" id="PF18635">
    <property type="entry name" value="EpCAM_N"/>
    <property type="match status" value="1"/>
</dbReference>
<protein>
    <submittedName>
        <fullName evidence="3">Tumor-associated calcium signal transducer 2</fullName>
    </submittedName>
</protein>
<reference evidence="3 4" key="1">
    <citation type="journal article" date="2013" name="Science">
        <title>Genomic diversity and evolution of the head crest in the rock pigeon.</title>
        <authorList>
            <person name="Shapiro M.D."/>
            <person name="Kronenberg Z."/>
            <person name="Li C."/>
            <person name="Domyan E.T."/>
            <person name="Pan H."/>
            <person name="Campbell M."/>
            <person name="Tan H."/>
            <person name="Huff C.D."/>
            <person name="Hu H."/>
            <person name="Vickrey A.I."/>
            <person name="Nielsen S.C."/>
            <person name="Stringham S.A."/>
            <person name="Hu H."/>
            <person name="Willerslev E."/>
            <person name="Gilbert M.T."/>
            <person name="Yandell M."/>
            <person name="Zhang G."/>
            <person name="Wang J."/>
        </authorList>
    </citation>
    <scope>NUCLEOTIDE SEQUENCE [LARGE SCALE GENOMIC DNA]</scope>
    <source>
        <tissue evidence="3">Blood</tissue>
    </source>
</reference>
<feature type="signal peptide" evidence="1">
    <location>
        <begin position="1"/>
        <end position="25"/>
    </location>
</feature>
<name>A0A2I0MBW1_COLLI</name>
<feature type="domain" description="Epithelial cell adhesion molecule N-terminal" evidence="2">
    <location>
        <begin position="29"/>
        <end position="64"/>
    </location>
</feature>
<evidence type="ECO:0000256" key="1">
    <source>
        <dbReference type="SAM" id="SignalP"/>
    </source>
</evidence>
<dbReference type="AlphaFoldDB" id="A0A2I0MBW1"/>
<organism evidence="3 4">
    <name type="scientific">Columba livia</name>
    <name type="common">Rock dove</name>
    <dbReference type="NCBI Taxonomy" id="8932"/>
    <lineage>
        <taxon>Eukaryota</taxon>
        <taxon>Metazoa</taxon>
        <taxon>Chordata</taxon>
        <taxon>Craniata</taxon>
        <taxon>Vertebrata</taxon>
        <taxon>Euteleostomi</taxon>
        <taxon>Archelosauria</taxon>
        <taxon>Archosauria</taxon>
        <taxon>Dinosauria</taxon>
        <taxon>Saurischia</taxon>
        <taxon>Theropoda</taxon>
        <taxon>Coelurosauria</taxon>
        <taxon>Aves</taxon>
        <taxon>Neognathae</taxon>
        <taxon>Neoaves</taxon>
        <taxon>Columbimorphae</taxon>
        <taxon>Columbiformes</taxon>
        <taxon>Columbidae</taxon>
        <taxon>Columba</taxon>
    </lineage>
</organism>
<keyword evidence="1" id="KW-0732">Signal</keyword>
<sequence length="65" mass="6771">MLLTRNMETLLGVLLGLILAAASSAQNNCTCASNKWTVCAQNGPENCACTLVGSSHKVDCSMLTP</sequence>
<gene>
    <name evidence="3" type="primary">TACSTD2</name>
    <name evidence="3" type="ORF">A306_00004247</name>
</gene>
<evidence type="ECO:0000313" key="4">
    <source>
        <dbReference type="Proteomes" id="UP000053872"/>
    </source>
</evidence>
<dbReference type="Proteomes" id="UP000053872">
    <property type="component" value="Unassembled WGS sequence"/>
</dbReference>
<dbReference type="STRING" id="8932.A0A2I0MBW1"/>